<dbReference type="InterPro" id="IPR000182">
    <property type="entry name" value="GNAT_dom"/>
</dbReference>
<dbReference type="InterPro" id="IPR016181">
    <property type="entry name" value="Acyl_CoA_acyltransferase"/>
</dbReference>
<evidence type="ECO:0000313" key="5">
    <source>
        <dbReference type="EMBL" id="MET1492134.1"/>
    </source>
</evidence>
<evidence type="ECO:0000259" key="4">
    <source>
        <dbReference type="PROSITE" id="PS51186"/>
    </source>
</evidence>
<dbReference type="Proteomes" id="UP001548590">
    <property type="component" value="Unassembled WGS sequence"/>
</dbReference>
<dbReference type="PANTHER" id="PTHR43792">
    <property type="entry name" value="GNAT FAMILY, PUTATIVE (AFU_ORTHOLOGUE AFUA_3G00765)-RELATED-RELATED"/>
    <property type="match status" value="1"/>
</dbReference>
<dbReference type="InterPro" id="IPR038765">
    <property type="entry name" value="Papain-like_cys_pep_sf"/>
</dbReference>
<dbReference type="PANTHER" id="PTHR43792:SF8">
    <property type="entry name" value="[RIBOSOMAL PROTEIN US5]-ALANINE N-ACETYLTRANSFERASE"/>
    <property type="match status" value="1"/>
</dbReference>
<sequence>MKQELHTARLRLSLVQIGDMAQLLAYELRNRITHAAHGPQRADADFTEDACFRRIEAQLRAARAGSGYRWLIRLKDEPGQIIGHVAITSIQREVRHAGMLGYGLDLDHTGRGLMTEAASAAIRHAFEHLNLHRIEANYRPDNAASAGVLARLGFEREGFARQYIRLDGEWTDVVLNGLCNPAWKAPLALQVTDAPDAYLAPCEVIDFEHPAIQHKAAALRAAHADVLELIQASFEFVRDRIAHSWDARQGPVTLRASEVLETGYGYCYAKSHLLAALLRANGIPAGLCYQRLSVGDTGAPYCLHGLNAVLLPGFGWYRIDARGNKPGVEAEFDPPRERLAFKLQDPQETDFPQIHARPLAVVTSALRAAPDIFRLHDQLPDLSPDSNPA</sequence>
<gene>
    <name evidence="5" type="ORF">ABVT11_20015</name>
</gene>
<dbReference type="SUPFAM" id="SSF55729">
    <property type="entry name" value="Acyl-CoA N-acyltransferases (Nat)"/>
    <property type="match status" value="1"/>
</dbReference>
<dbReference type="SUPFAM" id="SSF54001">
    <property type="entry name" value="Cysteine proteinases"/>
    <property type="match status" value="1"/>
</dbReference>
<evidence type="ECO:0000256" key="1">
    <source>
        <dbReference type="ARBA" id="ARBA00022679"/>
    </source>
</evidence>
<dbReference type="Pfam" id="PF01841">
    <property type="entry name" value="Transglut_core"/>
    <property type="match status" value="1"/>
</dbReference>
<evidence type="ECO:0000256" key="3">
    <source>
        <dbReference type="ARBA" id="ARBA00038502"/>
    </source>
</evidence>
<evidence type="ECO:0000256" key="2">
    <source>
        <dbReference type="ARBA" id="ARBA00023315"/>
    </source>
</evidence>
<evidence type="ECO:0000313" key="6">
    <source>
        <dbReference type="Proteomes" id="UP001548590"/>
    </source>
</evidence>
<proteinExistence type="inferred from homology"/>
<dbReference type="GO" id="GO:0016746">
    <property type="term" value="F:acyltransferase activity"/>
    <property type="evidence" value="ECO:0007669"/>
    <property type="project" value="UniProtKB-KW"/>
</dbReference>
<accession>A0ABV2CW22</accession>
<name>A0ABV2CW22_9RHOO</name>
<dbReference type="SMART" id="SM00460">
    <property type="entry name" value="TGc"/>
    <property type="match status" value="1"/>
</dbReference>
<dbReference type="InterPro" id="IPR051531">
    <property type="entry name" value="N-acetyltransferase"/>
</dbReference>
<dbReference type="Pfam" id="PF13302">
    <property type="entry name" value="Acetyltransf_3"/>
    <property type="match status" value="1"/>
</dbReference>
<dbReference type="Gene3D" id="3.40.630.30">
    <property type="match status" value="1"/>
</dbReference>
<comment type="caution">
    <text evidence="5">The sequence shown here is derived from an EMBL/GenBank/DDBJ whole genome shotgun (WGS) entry which is preliminary data.</text>
</comment>
<feature type="domain" description="N-acetyltransferase" evidence="4">
    <location>
        <begin position="10"/>
        <end position="180"/>
    </location>
</feature>
<reference evidence="5 6" key="1">
    <citation type="submission" date="2024-07" db="EMBL/GenBank/DDBJ databases">
        <title>Uliginosibacterium paludis KCTC:42655.</title>
        <authorList>
            <person name="Kim M.K."/>
        </authorList>
    </citation>
    <scope>NUCLEOTIDE SEQUENCE [LARGE SCALE GENOMIC DNA]</scope>
    <source>
        <strain evidence="5 6">KCTC 42655</strain>
    </source>
</reference>
<organism evidence="5 6">
    <name type="scientific">Uliginosibacterium paludis</name>
    <dbReference type="NCBI Taxonomy" id="1615952"/>
    <lineage>
        <taxon>Bacteria</taxon>
        <taxon>Pseudomonadati</taxon>
        <taxon>Pseudomonadota</taxon>
        <taxon>Betaproteobacteria</taxon>
        <taxon>Rhodocyclales</taxon>
        <taxon>Zoogloeaceae</taxon>
        <taxon>Uliginosibacterium</taxon>
    </lineage>
</organism>
<dbReference type="Gene3D" id="3.10.620.30">
    <property type="match status" value="1"/>
</dbReference>
<dbReference type="InterPro" id="IPR002931">
    <property type="entry name" value="Transglutaminase-like"/>
</dbReference>
<dbReference type="RefSeq" id="WP_345924623.1">
    <property type="nucleotide sequence ID" value="NZ_JBDIVF010000001.1"/>
</dbReference>
<dbReference type="PROSITE" id="PS51186">
    <property type="entry name" value="GNAT"/>
    <property type="match status" value="1"/>
</dbReference>
<protein>
    <submittedName>
        <fullName evidence="5">GNAT family N-acetyltransferase</fullName>
        <ecNumber evidence="5">2.3.1.-</ecNumber>
    </submittedName>
</protein>
<keyword evidence="2 5" id="KW-0012">Acyltransferase</keyword>
<keyword evidence="1 5" id="KW-0808">Transferase</keyword>
<dbReference type="EMBL" id="JBEWLZ010000022">
    <property type="protein sequence ID" value="MET1492134.1"/>
    <property type="molecule type" value="Genomic_DNA"/>
</dbReference>
<keyword evidence="6" id="KW-1185">Reference proteome</keyword>
<dbReference type="EC" id="2.3.1.-" evidence="5"/>
<comment type="similarity">
    <text evidence="3">Belongs to the acetyltransferase family. RimJ subfamily.</text>
</comment>